<dbReference type="PANTHER" id="PTHR11452:SF75">
    <property type="entry name" value="ALPHA-GALACTOSIDASE MEL1"/>
    <property type="match status" value="1"/>
</dbReference>
<dbReference type="PANTHER" id="PTHR11452">
    <property type="entry name" value="ALPHA-GALACTOSIDASE/ALPHA-N-ACETYLGALACTOSAMINIDASE"/>
    <property type="match status" value="1"/>
</dbReference>
<dbReference type="SUPFAM" id="SSF51445">
    <property type="entry name" value="(Trans)glycosidases"/>
    <property type="match status" value="1"/>
</dbReference>
<dbReference type="PROSITE" id="PS00512">
    <property type="entry name" value="ALPHA_GALACTOSIDASE"/>
    <property type="match status" value="1"/>
</dbReference>
<accession>A0A0U0ZWP3</accession>
<dbReference type="InterPro" id="IPR002241">
    <property type="entry name" value="Glyco_hydro_27"/>
</dbReference>
<dbReference type="InterPro" id="IPR000111">
    <property type="entry name" value="Glyco_hydro_27/36_CS"/>
</dbReference>
<dbReference type="InterPro" id="IPR041233">
    <property type="entry name" value="Melibiase_C"/>
</dbReference>
<evidence type="ECO:0000313" key="7">
    <source>
        <dbReference type="EMBL" id="CPV74374.1"/>
    </source>
</evidence>
<evidence type="ECO:0000256" key="3">
    <source>
        <dbReference type="ARBA" id="ARBA00022801"/>
    </source>
</evidence>
<gene>
    <name evidence="7" type="primary">agaA</name>
    <name evidence="7" type="ORF">ERS075579_05438</name>
</gene>
<dbReference type="Pfam" id="PF16499">
    <property type="entry name" value="Melibiase_2"/>
    <property type="match status" value="1"/>
</dbReference>
<evidence type="ECO:0000259" key="6">
    <source>
        <dbReference type="Pfam" id="PF17801"/>
    </source>
</evidence>
<keyword evidence="4 5" id="KW-0326">Glycosidase</keyword>
<protein>
    <recommendedName>
        <fullName evidence="5">Alpha-galactosidase</fullName>
        <ecNumber evidence="5">3.2.1.22</ecNumber>
    </recommendedName>
    <alternativeName>
        <fullName evidence="5">Melibiase</fullName>
    </alternativeName>
</protein>
<sequence length="431" mass="46518">MSRGRRALILIMLAVIGIVATVLSVHIFRRQPQPGPAIAGLASTPPLGWNSWNVFGCNIDEQRIERTAQAMVSSGMRDAGYRYVVVDDCWFDPRRDASGELRANPARFPHGMKAVADFVHARGLLFGIYASPGEATCAQNGGSYPGRTGSRGHEIQDAQTFARWGVDYLKYDWCGPPADVDELVDSFTIMRDALRATGRPILYSINPNSGTVIPPSRYDSFTGVATMTRVSQDLVPAWDAIDAYDTSLGVVDALTNAAGPGFRCTPQPGFFCDYDMLVAGAPQVAGIDLPPLNAAESRAQLALWAEWGSPLIAGNDLTHMPEDIRALLINRDLLAIDQDSLRASATALAGSGGTIWTRPLGDGSTAIVIVNRDDVAQPFRAAFSALGLPKARRFDVLDVFSGQRSVQPLTYRTSLAAHDAMLLRVRAIGDQ</sequence>
<dbReference type="SUPFAM" id="SSF51011">
    <property type="entry name" value="Glycosyl hydrolase domain"/>
    <property type="match status" value="1"/>
</dbReference>
<evidence type="ECO:0000256" key="5">
    <source>
        <dbReference type="RuleBase" id="RU361168"/>
    </source>
</evidence>
<proteinExistence type="inferred from homology"/>
<dbReference type="EMBL" id="CSWP01000017">
    <property type="protein sequence ID" value="CPV74374.1"/>
    <property type="molecule type" value="Genomic_DNA"/>
</dbReference>
<dbReference type="Proteomes" id="UP000045782">
    <property type="component" value="Unassembled WGS sequence"/>
</dbReference>
<comment type="catalytic activity">
    <reaction evidence="5">
        <text>Hydrolysis of terminal, non-reducing alpha-D-galactose residues in alpha-D-galactosides, including galactose oligosaccharides, galactomannans and galactolipids.</text>
        <dbReference type="EC" id="3.2.1.22"/>
    </reaction>
</comment>
<dbReference type="InterPro" id="IPR013780">
    <property type="entry name" value="Glyco_hydro_b"/>
</dbReference>
<evidence type="ECO:0000256" key="4">
    <source>
        <dbReference type="ARBA" id="ARBA00023295"/>
    </source>
</evidence>
<comment type="similarity">
    <text evidence="1 5">Belongs to the glycosyl hydrolase 27 family.</text>
</comment>
<evidence type="ECO:0000256" key="1">
    <source>
        <dbReference type="ARBA" id="ARBA00009743"/>
    </source>
</evidence>
<dbReference type="CDD" id="cd14792">
    <property type="entry name" value="GH27"/>
    <property type="match status" value="1"/>
</dbReference>
<feature type="domain" description="Alpha galactosidase C-terminal" evidence="6">
    <location>
        <begin position="355"/>
        <end position="425"/>
    </location>
</feature>
<dbReference type="InterPro" id="IPR017853">
    <property type="entry name" value="GH"/>
</dbReference>
<dbReference type="GO" id="GO:0005975">
    <property type="term" value="P:carbohydrate metabolic process"/>
    <property type="evidence" value="ECO:0007669"/>
    <property type="project" value="InterPro"/>
</dbReference>
<dbReference type="InterPro" id="IPR013785">
    <property type="entry name" value="Aldolase_TIM"/>
</dbReference>
<evidence type="ECO:0000313" key="8">
    <source>
        <dbReference type="Proteomes" id="UP000045782"/>
    </source>
</evidence>
<dbReference type="Gene3D" id="3.20.20.70">
    <property type="entry name" value="Aldolase class I"/>
    <property type="match status" value="1"/>
</dbReference>
<keyword evidence="5" id="KW-1015">Disulfide bond</keyword>
<keyword evidence="3 5" id="KW-0378">Hydrolase</keyword>
<dbReference type="PRINTS" id="PR00740">
    <property type="entry name" value="GLHYDRLASE27"/>
</dbReference>
<reference evidence="7 8" key="1">
    <citation type="submission" date="2015-03" db="EMBL/GenBank/DDBJ databases">
        <authorList>
            <person name="Murphy D."/>
        </authorList>
    </citation>
    <scope>NUCLEOTIDE SEQUENCE [LARGE SCALE GENOMIC DNA]</scope>
    <source>
        <strain evidence="7 8">PAP088</strain>
    </source>
</reference>
<dbReference type="AlphaFoldDB" id="A0A0U0ZWP3"/>
<evidence type="ECO:0000256" key="2">
    <source>
        <dbReference type="ARBA" id="ARBA00022729"/>
    </source>
</evidence>
<dbReference type="Pfam" id="PF17801">
    <property type="entry name" value="Melibiase_C"/>
    <property type="match status" value="1"/>
</dbReference>
<dbReference type="Gene3D" id="2.60.40.1180">
    <property type="entry name" value="Golgi alpha-mannosidase II"/>
    <property type="match status" value="1"/>
</dbReference>
<keyword evidence="2" id="KW-0732">Signal</keyword>
<dbReference type="RefSeq" id="WP_016893050.1">
    <property type="nucleotide sequence ID" value="NZ_CSWP01000017.1"/>
</dbReference>
<dbReference type="GO" id="GO:0004557">
    <property type="term" value="F:alpha-galactosidase activity"/>
    <property type="evidence" value="ECO:0007669"/>
    <property type="project" value="UniProtKB-EC"/>
</dbReference>
<name>A0A0U0ZWP3_9MYCO</name>
<dbReference type="EC" id="3.2.1.22" evidence="5"/>
<organism evidence="7 8">
    <name type="scientific">Mycobacteroides abscessus</name>
    <dbReference type="NCBI Taxonomy" id="36809"/>
    <lineage>
        <taxon>Bacteria</taxon>
        <taxon>Bacillati</taxon>
        <taxon>Actinomycetota</taxon>
        <taxon>Actinomycetes</taxon>
        <taxon>Mycobacteriales</taxon>
        <taxon>Mycobacteriaceae</taxon>
        <taxon>Mycobacteroides</taxon>
    </lineage>
</organism>